<gene>
    <name evidence="2" type="ORF">M407DRAFT_17417</name>
</gene>
<dbReference type="OrthoDB" id="2153847at2759"/>
<feature type="compositionally biased region" description="Low complexity" evidence="1">
    <location>
        <begin position="193"/>
        <end position="260"/>
    </location>
</feature>
<dbReference type="AlphaFoldDB" id="A0A0C3LIL4"/>
<protein>
    <submittedName>
        <fullName evidence="2">Uncharacterized protein</fullName>
    </submittedName>
</protein>
<feature type="region of interest" description="Disordered" evidence="1">
    <location>
        <begin position="181"/>
        <end position="266"/>
    </location>
</feature>
<dbReference type="Proteomes" id="UP000054248">
    <property type="component" value="Unassembled WGS sequence"/>
</dbReference>
<organism evidence="2 3">
    <name type="scientific">Tulasnella calospora MUT 4182</name>
    <dbReference type="NCBI Taxonomy" id="1051891"/>
    <lineage>
        <taxon>Eukaryota</taxon>
        <taxon>Fungi</taxon>
        <taxon>Dikarya</taxon>
        <taxon>Basidiomycota</taxon>
        <taxon>Agaricomycotina</taxon>
        <taxon>Agaricomycetes</taxon>
        <taxon>Cantharellales</taxon>
        <taxon>Tulasnellaceae</taxon>
        <taxon>Tulasnella</taxon>
    </lineage>
</organism>
<proteinExistence type="predicted"/>
<reference evidence="2 3" key="1">
    <citation type="submission" date="2014-04" db="EMBL/GenBank/DDBJ databases">
        <authorList>
            <consortium name="DOE Joint Genome Institute"/>
            <person name="Kuo A."/>
            <person name="Girlanda M."/>
            <person name="Perotto S."/>
            <person name="Kohler A."/>
            <person name="Nagy L.G."/>
            <person name="Floudas D."/>
            <person name="Copeland A."/>
            <person name="Barry K.W."/>
            <person name="Cichocki N."/>
            <person name="Veneault-Fourrey C."/>
            <person name="LaButti K."/>
            <person name="Lindquist E.A."/>
            <person name="Lipzen A."/>
            <person name="Lundell T."/>
            <person name="Morin E."/>
            <person name="Murat C."/>
            <person name="Sun H."/>
            <person name="Tunlid A."/>
            <person name="Henrissat B."/>
            <person name="Grigoriev I.V."/>
            <person name="Hibbett D.S."/>
            <person name="Martin F."/>
            <person name="Nordberg H.P."/>
            <person name="Cantor M.N."/>
            <person name="Hua S.X."/>
        </authorList>
    </citation>
    <scope>NUCLEOTIDE SEQUENCE [LARGE SCALE GENOMIC DNA]</scope>
    <source>
        <strain evidence="2 3">MUT 4182</strain>
    </source>
</reference>
<reference evidence="3" key="2">
    <citation type="submission" date="2015-01" db="EMBL/GenBank/DDBJ databases">
        <title>Evolutionary Origins and Diversification of the Mycorrhizal Mutualists.</title>
        <authorList>
            <consortium name="DOE Joint Genome Institute"/>
            <consortium name="Mycorrhizal Genomics Consortium"/>
            <person name="Kohler A."/>
            <person name="Kuo A."/>
            <person name="Nagy L.G."/>
            <person name="Floudas D."/>
            <person name="Copeland A."/>
            <person name="Barry K.W."/>
            <person name="Cichocki N."/>
            <person name="Veneault-Fourrey C."/>
            <person name="LaButti K."/>
            <person name="Lindquist E.A."/>
            <person name="Lipzen A."/>
            <person name="Lundell T."/>
            <person name="Morin E."/>
            <person name="Murat C."/>
            <person name="Riley R."/>
            <person name="Ohm R."/>
            <person name="Sun H."/>
            <person name="Tunlid A."/>
            <person name="Henrissat B."/>
            <person name="Grigoriev I.V."/>
            <person name="Hibbett D.S."/>
            <person name="Martin F."/>
        </authorList>
    </citation>
    <scope>NUCLEOTIDE SEQUENCE [LARGE SCALE GENOMIC DNA]</scope>
    <source>
        <strain evidence="3">MUT 4182</strain>
    </source>
</reference>
<sequence>MILAISLTLATTLSRDETPRPSRGTSSATSTTTILPAELGIQHSLHCTIQVFSEKYPAASKMRNIFTIVSFLFSLAAVEVSARNLRKEHHLRPRQSTCGSTEIQFGTGLDGNTAGTFKPVNQKDFPHGAASDLSTITSFICQRLQSPCNASQDALTKCQQAQNSVSGQSGGQAADRWNAQFGISSNYGGGQSNNGNPSTTTKTTTTTTTTRPPPSTTTTSSNPATTSSTTTTTPGASASPSDPAQSSSSSTSATTTSTAAGSDITDVDGMVKDEQCVLQAILVTVTLPAGSQATGVNKPNVLVPVTGFNALDLGTCTDPTVALAQGLGGRQPNEWAFMNNNIAQFPHGSTLDLQTILQFTCNNLVNRCGLSTNSPSVIACNSAEADAMKYGSTGLGADIFNRGMGFSTYYAAVDGS</sequence>
<name>A0A0C3LIL4_9AGAM</name>
<dbReference type="EMBL" id="KN822946">
    <property type="protein sequence ID" value="KIO33813.1"/>
    <property type="molecule type" value="Genomic_DNA"/>
</dbReference>
<accession>A0A0C3LIL4</accession>
<dbReference type="HOGENOM" id="CLU_660891_0_0_1"/>
<evidence type="ECO:0000313" key="3">
    <source>
        <dbReference type="Proteomes" id="UP000054248"/>
    </source>
</evidence>
<evidence type="ECO:0000256" key="1">
    <source>
        <dbReference type="SAM" id="MobiDB-lite"/>
    </source>
</evidence>
<evidence type="ECO:0000313" key="2">
    <source>
        <dbReference type="EMBL" id="KIO33813.1"/>
    </source>
</evidence>
<keyword evidence="3" id="KW-1185">Reference proteome</keyword>
<dbReference type="STRING" id="1051891.A0A0C3LIL4"/>